<dbReference type="PANTHER" id="PTHR36698">
    <property type="entry name" value="BLL5892 PROTEIN"/>
    <property type="match status" value="1"/>
</dbReference>
<evidence type="ECO:0000256" key="1">
    <source>
        <dbReference type="SAM" id="Phobius"/>
    </source>
</evidence>
<dbReference type="AlphaFoldDB" id="A0A2T7G4B0"/>
<keyword evidence="4" id="KW-1185">Reference proteome</keyword>
<dbReference type="Pfam" id="PF02470">
    <property type="entry name" value="MlaD"/>
    <property type="match status" value="1"/>
</dbReference>
<feature type="transmembrane region" description="Helical" evidence="1">
    <location>
        <begin position="7"/>
        <end position="28"/>
    </location>
</feature>
<comment type="caution">
    <text evidence="3">The sequence shown here is derived from an EMBL/GenBank/DDBJ whole genome shotgun (WGS) entry which is preliminary data.</text>
</comment>
<dbReference type="Proteomes" id="UP000244446">
    <property type="component" value="Unassembled WGS sequence"/>
</dbReference>
<sequence>METRANYILIGAFTLLGIFGSLGFAVWLSSVQLDRQYSYYGILFDDVSGLDSSGDVVFNGIDVGRVIELHIHEPDPSKVYVGIEVDATTPVRENTVAQLSSSGVTGVAYISLSSSGGDAAPLTSENGEPPIIPSRRSTVQQLVEDAPDLIAEATNLLKRFQEIAGPENQAYVENILSNLSTASGGLEQALTDFSDITRTVSEATTQISGFSERLETLGAAAETTLGNADAALNSATGAFDTANDTIGKSSAAIDSAGAAFAEAERLMREQVPGIVAQIGDMVDTLNAAVRDISDRSVSTLDGFDGTAELVNARLAELETMLADASEAFSAVTEASTSVTTLVDGDGTLMVADARDVLASAKSAMTGIERIIDEDVPAVTRDIRRAVSTASDAVDKAAGDLAGFTDRLDPLAGDTRKAVNAATDLFTRATATLDGIDGSLIAADRTLGAAERAFDSADDAISTDLGPVLADIRAATDRIGGAASQVSDDLPQVTADLRALIARADGVVAQAGGIIGDAAPGIRNFTGTGLNELGRLSAEARTLVQSLEQLVRRIGKDPARFLLEGRVPEYRR</sequence>
<organism evidence="3 4">
    <name type="scientific">Pelagivirga sediminicola</name>
    <dbReference type="NCBI Taxonomy" id="2170575"/>
    <lineage>
        <taxon>Bacteria</taxon>
        <taxon>Pseudomonadati</taxon>
        <taxon>Pseudomonadota</taxon>
        <taxon>Alphaproteobacteria</taxon>
        <taxon>Rhodobacterales</taxon>
        <taxon>Paracoccaceae</taxon>
        <taxon>Pelagivirga</taxon>
    </lineage>
</organism>
<keyword evidence="1" id="KW-0812">Transmembrane</keyword>
<dbReference type="InterPro" id="IPR003399">
    <property type="entry name" value="Mce/MlaD"/>
</dbReference>
<reference evidence="3 4" key="1">
    <citation type="submission" date="2018-04" db="EMBL/GenBank/DDBJ databases">
        <title>Pelagivirga bohaiensis gen. nov., sp. nov., a bacterium isolated from the Bohai Sea.</title>
        <authorList>
            <person name="Ji X."/>
        </authorList>
    </citation>
    <scope>NUCLEOTIDE SEQUENCE [LARGE SCALE GENOMIC DNA]</scope>
    <source>
        <strain evidence="3 4">BH-SD19</strain>
    </source>
</reference>
<keyword evidence="1" id="KW-1133">Transmembrane helix</keyword>
<accession>A0A2T7G4B0</accession>
<dbReference type="SUPFAM" id="SSF58104">
    <property type="entry name" value="Methyl-accepting chemotaxis protein (MCP) signaling domain"/>
    <property type="match status" value="1"/>
</dbReference>
<evidence type="ECO:0000259" key="2">
    <source>
        <dbReference type="Pfam" id="PF02470"/>
    </source>
</evidence>
<feature type="domain" description="Mce/MlaD" evidence="2">
    <location>
        <begin position="38"/>
        <end position="113"/>
    </location>
</feature>
<proteinExistence type="predicted"/>
<evidence type="ECO:0000313" key="4">
    <source>
        <dbReference type="Proteomes" id="UP000244446"/>
    </source>
</evidence>
<gene>
    <name evidence="3" type="ORF">DC366_15170</name>
</gene>
<dbReference type="EMBL" id="QCYH01000010">
    <property type="protein sequence ID" value="PVA09237.1"/>
    <property type="molecule type" value="Genomic_DNA"/>
</dbReference>
<dbReference type="PANTHER" id="PTHR36698:SF2">
    <property type="entry name" value="MCE_MLAD DOMAIN-CONTAINING PROTEIN"/>
    <property type="match status" value="1"/>
</dbReference>
<name>A0A2T7G4B0_9RHOB</name>
<protein>
    <submittedName>
        <fullName evidence="3">MCE family protein</fullName>
    </submittedName>
</protein>
<keyword evidence="1" id="KW-0472">Membrane</keyword>
<evidence type="ECO:0000313" key="3">
    <source>
        <dbReference type="EMBL" id="PVA09237.1"/>
    </source>
</evidence>
<dbReference type="RefSeq" id="WP_108693072.1">
    <property type="nucleotide sequence ID" value="NZ_QCYH01000010.1"/>
</dbReference>
<dbReference type="OrthoDB" id="9808689at2"/>